<dbReference type="KEGG" id="bgt:106070372"/>
<dbReference type="SUPFAM" id="SSF56112">
    <property type="entry name" value="Protein kinase-like (PK-like)"/>
    <property type="match status" value="1"/>
</dbReference>
<dbReference type="PROSITE" id="PS00108">
    <property type="entry name" value="PROTEIN_KINASE_ST"/>
    <property type="match status" value="1"/>
</dbReference>
<evidence type="ECO:0000313" key="7">
    <source>
        <dbReference type="Proteomes" id="UP000076420"/>
    </source>
</evidence>
<evidence type="ECO:0000256" key="1">
    <source>
        <dbReference type="ARBA" id="ARBA00022679"/>
    </source>
</evidence>
<sequence length="289" mass="34000">MSDSITNVFKMKEYQKDICEVYNFQIEKVLKDHYPTKVVQVHKTLDPNRKKTLELQNYQKEILHGRQYLGQSAIFVEWHHISEVPRKGPHEIHAHDKRMFGSDLKNFDRVIVVKQCAHLEVMYLAQEMSDEYFVQLCAAVNYLHNKNVAHRDLKTDNILITEKKVLIADFGLSDILPTEDTMATKRKGTVVYMSPEQFLKRPFDPFKCDMFALGVVYWCMVFKVNVLNQDTMEPMMETVRTKLSPTSIDRLILTNLLEYQPEERLSIFELIFLMEESCFSHRIAKLKDI</sequence>
<dbReference type="PROSITE" id="PS50011">
    <property type="entry name" value="PROTEIN_KINASE_DOM"/>
    <property type="match status" value="1"/>
</dbReference>
<dbReference type="InterPro" id="IPR000719">
    <property type="entry name" value="Prot_kinase_dom"/>
</dbReference>
<dbReference type="VEuPathDB" id="VectorBase:BGLB032456"/>
<dbReference type="InterPro" id="IPR011009">
    <property type="entry name" value="Kinase-like_dom_sf"/>
</dbReference>
<dbReference type="InterPro" id="IPR008271">
    <property type="entry name" value="Ser/Thr_kinase_AS"/>
</dbReference>
<reference evidence="6" key="1">
    <citation type="submission" date="2020-05" db="UniProtKB">
        <authorList>
            <consortium name="EnsemblMetazoa"/>
        </authorList>
    </citation>
    <scope>IDENTIFICATION</scope>
    <source>
        <strain evidence="6">BB02</strain>
    </source>
</reference>
<dbReference type="PANTHER" id="PTHR43671:SF106">
    <property type="entry name" value="NIMA-LIKE KINASE"/>
    <property type="match status" value="1"/>
</dbReference>
<dbReference type="Gene3D" id="1.10.510.10">
    <property type="entry name" value="Transferase(Phosphotransferase) domain 1"/>
    <property type="match status" value="1"/>
</dbReference>
<dbReference type="GO" id="GO:0005524">
    <property type="term" value="F:ATP binding"/>
    <property type="evidence" value="ECO:0007669"/>
    <property type="project" value="UniProtKB-KW"/>
</dbReference>
<keyword evidence="2" id="KW-0547">Nucleotide-binding</keyword>
<keyword evidence="1" id="KW-0808">Transferase</keyword>
<name>A0A2C9LL87_BIOGL</name>
<dbReference type="EnsemblMetazoa" id="BGLB032456-RA">
    <property type="protein sequence ID" value="BGLB032456-PA"/>
    <property type="gene ID" value="BGLB032456"/>
</dbReference>
<dbReference type="PANTHER" id="PTHR43671">
    <property type="entry name" value="SERINE/THREONINE-PROTEIN KINASE NEK"/>
    <property type="match status" value="1"/>
</dbReference>
<proteinExistence type="predicted"/>
<evidence type="ECO:0000256" key="3">
    <source>
        <dbReference type="ARBA" id="ARBA00022777"/>
    </source>
</evidence>
<accession>A0A2C9LL87</accession>
<protein>
    <recommendedName>
        <fullName evidence="5">Protein kinase domain-containing protein</fullName>
    </recommendedName>
</protein>
<evidence type="ECO:0000256" key="2">
    <source>
        <dbReference type="ARBA" id="ARBA00022741"/>
    </source>
</evidence>
<evidence type="ECO:0000259" key="5">
    <source>
        <dbReference type="PROSITE" id="PS50011"/>
    </source>
</evidence>
<organism evidence="6 7">
    <name type="scientific">Biomphalaria glabrata</name>
    <name type="common">Bloodfluke planorb</name>
    <name type="synonym">Freshwater snail</name>
    <dbReference type="NCBI Taxonomy" id="6526"/>
    <lineage>
        <taxon>Eukaryota</taxon>
        <taxon>Metazoa</taxon>
        <taxon>Spiralia</taxon>
        <taxon>Lophotrochozoa</taxon>
        <taxon>Mollusca</taxon>
        <taxon>Gastropoda</taxon>
        <taxon>Heterobranchia</taxon>
        <taxon>Euthyneura</taxon>
        <taxon>Panpulmonata</taxon>
        <taxon>Hygrophila</taxon>
        <taxon>Lymnaeoidea</taxon>
        <taxon>Planorbidae</taxon>
        <taxon>Biomphalaria</taxon>
    </lineage>
</organism>
<dbReference type="SMART" id="SM00220">
    <property type="entry name" value="S_TKc"/>
    <property type="match status" value="1"/>
</dbReference>
<dbReference type="Pfam" id="PF00069">
    <property type="entry name" value="Pkinase"/>
    <property type="match status" value="1"/>
</dbReference>
<keyword evidence="3" id="KW-0418">Kinase</keyword>
<feature type="domain" description="Protein kinase" evidence="5">
    <location>
        <begin position="1"/>
        <end position="279"/>
    </location>
</feature>
<dbReference type="STRING" id="6526.A0A2C9LL87"/>
<dbReference type="AlphaFoldDB" id="A0A2C9LL87"/>
<evidence type="ECO:0000256" key="4">
    <source>
        <dbReference type="ARBA" id="ARBA00022840"/>
    </source>
</evidence>
<dbReference type="OrthoDB" id="6125717at2759"/>
<dbReference type="VEuPathDB" id="VectorBase:BGLAX_043215"/>
<keyword evidence="4" id="KW-0067">ATP-binding</keyword>
<dbReference type="InterPro" id="IPR050660">
    <property type="entry name" value="NEK_Ser/Thr_kinase"/>
</dbReference>
<dbReference type="Proteomes" id="UP000076420">
    <property type="component" value="Unassembled WGS sequence"/>
</dbReference>
<gene>
    <name evidence="6" type="primary">106070372</name>
</gene>
<dbReference type="GO" id="GO:0004674">
    <property type="term" value="F:protein serine/threonine kinase activity"/>
    <property type="evidence" value="ECO:0007669"/>
    <property type="project" value="TreeGrafter"/>
</dbReference>
<evidence type="ECO:0000313" key="6">
    <source>
        <dbReference type="EnsemblMetazoa" id="BGLB032456-PA"/>
    </source>
</evidence>